<protein>
    <recommendedName>
        <fullName evidence="2">Amidohydrolase-related domain-containing protein</fullName>
    </recommendedName>
</protein>
<dbReference type="GO" id="GO:0016787">
    <property type="term" value="F:hydrolase activity"/>
    <property type="evidence" value="ECO:0007669"/>
    <property type="project" value="InterPro"/>
</dbReference>
<gene>
    <name evidence="3" type="ORF">B9Q11_02050</name>
</gene>
<dbReference type="AlphaFoldDB" id="A0A2R6BJ05"/>
<dbReference type="PANTHER" id="PTHR21240">
    <property type="entry name" value="2-AMINO-3-CARBOXYLMUCONATE-6-SEMIALDEHYDE DECARBOXYLASE"/>
    <property type="match status" value="1"/>
</dbReference>
<accession>A0A2R6BJ05</accession>
<dbReference type="PANTHER" id="PTHR21240:SF19">
    <property type="entry name" value="CATALYTIC_ HYDROLASE"/>
    <property type="match status" value="1"/>
</dbReference>
<evidence type="ECO:0000256" key="1">
    <source>
        <dbReference type="ARBA" id="ARBA00023239"/>
    </source>
</evidence>
<organism evidence="3 4">
    <name type="scientific">Candidatus Marsarchaeota G2 archaeon ECH_B_SAG-F08</name>
    <dbReference type="NCBI Taxonomy" id="1978165"/>
    <lineage>
        <taxon>Archaea</taxon>
        <taxon>Candidatus Marsarchaeota</taxon>
        <taxon>Candidatus Marsarchaeota group 2</taxon>
    </lineage>
</organism>
<dbReference type="Pfam" id="PF04909">
    <property type="entry name" value="Amidohydro_2"/>
    <property type="match status" value="1"/>
</dbReference>
<dbReference type="InterPro" id="IPR032465">
    <property type="entry name" value="ACMSD"/>
</dbReference>
<keyword evidence="1" id="KW-0456">Lyase</keyword>
<dbReference type="Proteomes" id="UP000240381">
    <property type="component" value="Unassembled WGS sequence"/>
</dbReference>
<proteinExistence type="predicted"/>
<reference evidence="3 4" key="1">
    <citation type="submission" date="2017-04" db="EMBL/GenBank/DDBJ databases">
        <title>Novel microbial lineages endemic to geothermal iron-oxide mats fill important gaps in the evolutionary history of Archaea.</title>
        <authorList>
            <person name="Jay Z.J."/>
            <person name="Beam J.P."/>
            <person name="Dlakic M."/>
            <person name="Rusch D.B."/>
            <person name="Kozubal M.A."/>
            <person name="Inskeep W.P."/>
        </authorList>
    </citation>
    <scope>NUCLEOTIDE SEQUENCE [LARGE SCALE GENOMIC DNA]</scope>
    <source>
        <strain evidence="3">ECH_B_SAG-F08</strain>
    </source>
</reference>
<sequence>MRYVLIFSMIIDCHAHLSTYDDDALIPYARSNSLSYSLAELLENMKRFEVTDALLLSPPRVDGSIVPNEHTIRLCELSNWRLKPVLTVEPSKEHVESCIKLAKSKKQVRAFKIRLGYVKVSPIDPVFLPLYEYALSSGLPVLFHTGDTATKRASLKHAHPLNLDELASSFDKLKIVVCHFGNPWIVDAAELVYKHNNVYADLSGLFSGYTRFSKKYIETLVSQLNRAIYYIGSVDRILFGTDYPVEDHERAIQLVKSLDLDENELKLVFYENAKGLFAL</sequence>
<dbReference type="InterPro" id="IPR006680">
    <property type="entry name" value="Amidohydro-rel"/>
</dbReference>
<dbReference type="SUPFAM" id="SSF51556">
    <property type="entry name" value="Metallo-dependent hydrolases"/>
    <property type="match status" value="1"/>
</dbReference>
<dbReference type="EMBL" id="NEXM01000028">
    <property type="protein sequence ID" value="PSN98609.1"/>
    <property type="molecule type" value="Genomic_DNA"/>
</dbReference>
<dbReference type="GO" id="GO:0016831">
    <property type="term" value="F:carboxy-lyase activity"/>
    <property type="evidence" value="ECO:0007669"/>
    <property type="project" value="InterPro"/>
</dbReference>
<name>A0A2R6BJ05_9ARCH</name>
<dbReference type="InterPro" id="IPR032466">
    <property type="entry name" value="Metal_Hydrolase"/>
</dbReference>
<evidence type="ECO:0000313" key="4">
    <source>
        <dbReference type="Proteomes" id="UP000240381"/>
    </source>
</evidence>
<comment type="caution">
    <text evidence="3">The sequence shown here is derived from an EMBL/GenBank/DDBJ whole genome shotgun (WGS) entry which is preliminary data.</text>
</comment>
<evidence type="ECO:0000313" key="3">
    <source>
        <dbReference type="EMBL" id="PSN98609.1"/>
    </source>
</evidence>
<feature type="domain" description="Amidohydrolase-related" evidence="2">
    <location>
        <begin position="11"/>
        <end position="278"/>
    </location>
</feature>
<dbReference type="Gene3D" id="3.20.20.140">
    <property type="entry name" value="Metal-dependent hydrolases"/>
    <property type="match status" value="1"/>
</dbReference>
<evidence type="ECO:0000259" key="2">
    <source>
        <dbReference type="Pfam" id="PF04909"/>
    </source>
</evidence>